<evidence type="ECO:0000313" key="1">
    <source>
        <dbReference type="EMBL" id="EDP32275.1"/>
    </source>
</evidence>
<dbReference type="EMBL" id="DS239411">
    <property type="protein sequence ID" value="EDP32275.1"/>
    <property type="molecule type" value="Genomic_DNA"/>
</dbReference>
<name>A8Q0B0_BRUMA</name>
<gene>
    <name evidence="1" type="ORF">Bm1_40060</name>
</gene>
<sequence length="55" mass="6346">MEASYKTHDSMPHFFSRKISLSAAIVKLFEDLYQVPRLVLIILVDGNIYIPAFFV</sequence>
<dbReference type="AlphaFoldDB" id="A8Q0B0"/>
<proteinExistence type="predicted"/>
<accession>A8Q0B0</accession>
<reference evidence="1" key="1">
    <citation type="journal article" date="2007" name="Science">
        <title>Draft genome of the filarial nematode parasite Brugia malayi.</title>
        <authorList>
            <person name="Ghedin E."/>
            <person name="Wang S."/>
            <person name="Spiro D."/>
            <person name="Caler E."/>
            <person name="Zhao Q."/>
            <person name="Crabtree J."/>
            <person name="Allen J.E."/>
            <person name="Delcher A.L."/>
            <person name="Guiliano D.B."/>
            <person name="Miranda-Saavedra D."/>
            <person name="Angiuoli S.V."/>
            <person name="Creasy T."/>
            <person name="Amedeo P."/>
            <person name="Haas B."/>
            <person name="El-Sayed N.M."/>
            <person name="Wortman J.R."/>
            <person name="Feldblyum T."/>
            <person name="Tallon L."/>
            <person name="Schatz M."/>
            <person name="Shumway M."/>
            <person name="Koo H."/>
            <person name="Salzberg S.L."/>
            <person name="Schobel S."/>
            <person name="Pertea M."/>
            <person name="Pop M."/>
            <person name="White O."/>
            <person name="Barton G.J."/>
            <person name="Carlow C.K."/>
            <person name="Crawford M.J."/>
            <person name="Daub J."/>
            <person name="Dimmic M.W."/>
            <person name="Estes C.F."/>
            <person name="Foster J.M."/>
            <person name="Ganatra M."/>
            <person name="Gregory W.F."/>
            <person name="Johnson N.M."/>
            <person name="Jin J."/>
            <person name="Komuniecki R."/>
            <person name="Korf I."/>
            <person name="Kumar S."/>
            <person name="Laney S."/>
            <person name="Li B.W."/>
            <person name="Li W."/>
            <person name="Lindblom T.H."/>
            <person name="Lustigman S."/>
            <person name="Ma D."/>
            <person name="Maina C.V."/>
            <person name="Martin D.M."/>
            <person name="McCarter J.P."/>
            <person name="McReynolds L."/>
            <person name="Mitreva M."/>
            <person name="Nutman T.B."/>
            <person name="Parkinson J."/>
            <person name="Peregrin-Alvarez J.M."/>
            <person name="Poole C."/>
            <person name="Ren Q."/>
            <person name="Saunders L."/>
            <person name="Sluder A.E."/>
            <person name="Smith K."/>
            <person name="Stanke M."/>
            <person name="Unnasch T.R."/>
            <person name="Ware J."/>
            <person name="Wei A.D."/>
            <person name="Weil G."/>
            <person name="Williams D.J."/>
            <person name="Zhang Y."/>
            <person name="Williams S.A."/>
            <person name="Fraser-Liggett C."/>
            <person name="Slatko B."/>
            <person name="Blaxter M.L."/>
            <person name="Scott A.L."/>
        </authorList>
    </citation>
    <scope>NUCLEOTIDE SEQUENCE [LARGE SCALE GENOMIC DNA]</scope>
</reference>
<protein>
    <submittedName>
        <fullName evidence="1">Uncharacterized protein</fullName>
    </submittedName>
</protein>
<organism evidence="1">
    <name type="scientific">Brugia malayi</name>
    <name type="common">Filarial nematode worm</name>
    <dbReference type="NCBI Taxonomy" id="6279"/>
    <lineage>
        <taxon>Eukaryota</taxon>
        <taxon>Metazoa</taxon>
        <taxon>Ecdysozoa</taxon>
        <taxon>Nematoda</taxon>
        <taxon>Chromadorea</taxon>
        <taxon>Rhabditida</taxon>
        <taxon>Spirurina</taxon>
        <taxon>Spiruromorpha</taxon>
        <taxon>Filarioidea</taxon>
        <taxon>Onchocercidae</taxon>
        <taxon>Brugia</taxon>
    </lineage>
</organism>